<evidence type="ECO:0000256" key="9">
    <source>
        <dbReference type="ARBA" id="ARBA00023157"/>
    </source>
</evidence>
<evidence type="ECO:0000256" key="10">
    <source>
        <dbReference type="ARBA" id="ARBA00034045"/>
    </source>
</evidence>
<evidence type="ECO:0000256" key="12">
    <source>
        <dbReference type="RuleBase" id="RU361263"/>
    </source>
</evidence>
<feature type="chain" id="PRO_5041767763" description="Cutinase" evidence="12">
    <location>
        <begin position="17"/>
        <end position="209"/>
    </location>
</feature>
<dbReference type="PANTHER" id="PTHR48250:SF3">
    <property type="entry name" value="CUTINASE 1-RELATED"/>
    <property type="match status" value="1"/>
</dbReference>
<evidence type="ECO:0000313" key="13">
    <source>
        <dbReference type="EMBL" id="KAJ2897060.1"/>
    </source>
</evidence>
<dbReference type="PRINTS" id="PR00129">
    <property type="entry name" value="CUTINASE"/>
</dbReference>
<evidence type="ECO:0000256" key="4">
    <source>
        <dbReference type="ARBA" id="ARBA00022487"/>
    </source>
</evidence>
<comment type="catalytic activity">
    <reaction evidence="10 12">
        <text>cutin + H2O = cutin monomers.</text>
        <dbReference type="EC" id="3.1.1.74"/>
    </reaction>
</comment>
<evidence type="ECO:0000256" key="1">
    <source>
        <dbReference type="ARBA" id="ARBA00004613"/>
    </source>
</evidence>
<dbReference type="InterPro" id="IPR000675">
    <property type="entry name" value="Cutinase/axe"/>
</dbReference>
<dbReference type="Pfam" id="PF01083">
    <property type="entry name" value="Cutinase"/>
    <property type="match status" value="1"/>
</dbReference>
<dbReference type="SMART" id="SM01110">
    <property type="entry name" value="Cutinase"/>
    <property type="match status" value="1"/>
</dbReference>
<proteinExistence type="inferred from homology"/>
<dbReference type="SUPFAM" id="SSF53474">
    <property type="entry name" value="alpha/beta-Hydrolases"/>
    <property type="match status" value="1"/>
</dbReference>
<sequence>MKFLNILALGASVATAAPAASPVESSPEVPANELVARQLSSIHNELISGSSSDCPGVTCIFARASTETGNMGISAGPALGSALESRYGASNVWVQGVGDPYIADLAGNFVIPYGTYPSAIDEVEEMCNRAHSKCPSSSIVTGGYSQGTAVIAAAVSNLFSAVKDQVDGVVLFGTNDAVYYGTFFILPDHFLYQTDAATSAPIWLTCKIN</sequence>
<evidence type="ECO:0000256" key="11">
    <source>
        <dbReference type="PIRSR" id="PIRSR611150-2"/>
    </source>
</evidence>
<dbReference type="GO" id="GO:0016052">
    <property type="term" value="P:carbohydrate catabolic process"/>
    <property type="evidence" value="ECO:0007669"/>
    <property type="project" value="TreeGrafter"/>
</dbReference>
<dbReference type="EMBL" id="JAKWBI020000297">
    <property type="protein sequence ID" value="KAJ2897060.1"/>
    <property type="molecule type" value="Genomic_DNA"/>
</dbReference>
<evidence type="ECO:0000256" key="2">
    <source>
        <dbReference type="ARBA" id="ARBA00007534"/>
    </source>
</evidence>
<comment type="subcellular location">
    <subcellularLocation>
        <location evidence="1 12">Secreted</location>
    </subcellularLocation>
</comment>
<keyword evidence="9 11" id="KW-1015">Disulfide bond</keyword>
<evidence type="ECO:0000256" key="3">
    <source>
        <dbReference type="ARBA" id="ARBA00013095"/>
    </source>
</evidence>
<accession>A0AAD5WQK4</accession>
<name>A0AAD5WQK4_9PEZI</name>
<evidence type="ECO:0000256" key="8">
    <source>
        <dbReference type="ARBA" id="ARBA00023026"/>
    </source>
</evidence>
<dbReference type="InterPro" id="IPR011150">
    <property type="entry name" value="Cutinase_monf"/>
</dbReference>
<dbReference type="GO" id="GO:0005576">
    <property type="term" value="C:extracellular region"/>
    <property type="evidence" value="ECO:0007669"/>
    <property type="project" value="UniProtKB-SubCell"/>
</dbReference>
<feature type="disulfide bond" evidence="11">
    <location>
        <begin position="54"/>
        <end position="134"/>
    </location>
</feature>
<keyword evidence="14" id="KW-1185">Reference proteome</keyword>
<dbReference type="Proteomes" id="UP001201980">
    <property type="component" value="Unassembled WGS sequence"/>
</dbReference>
<dbReference type="AlphaFoldDB" id="A0AAD5WQK4"/>
<dbReference type="Gene3D" id="3.40.50.1820">
    <property type="entry name" value="alpha/beta hydrolase"/>
    <property type="match status" value="1"/>
</dbReference>
<protein>
    <recommendedName>
        <fullName evidence="3 12">Cutinase</fullName>
        <ecNumber evidence="3 12">3.1.1.74</ecNumber>
    </recommendedName>
</protein>
<evidence type="ECO:0000256" key="7">
    <source>
        <dbReference type="ARBA" id="ARBA00022801"/>
    </source>
</evidence>
<keyword evidence="7 12" id="KW-0378">Hydrolase</keyword>
<keyword evidence="8" id="KW-0843">Virulence</keyword>
<keyword evidence="5 12" id="KW-0964">Secreted</keyword>
<comment type="caution">
    <text evidence="13">The sequence shown here is derived from an EMBL/GenBank/DDBJ whole genome shotgun (WGS) entry which is preliminary data.</text>
</comment>
<dbReference type="PROSITE" id="PS00155">
    <property type="entry name" value="CUTINASE_1"/>
    <property type="match status" value="1"/>
</dbReference>
<dbReference type="PANTHER" id="PTHR48250">
    <property type="entry name" value="CUTINASE 2-RELATED"/>
    <property type="match status" value="1"/>
</dbReference>
<dbReference type="EC" id="3.1.1.74" evidence="3 12"/>
<comment type="function">
    <text evidence="12">Catalyzes the hydrolysis of complex carboxylic polyesters found in the cell wall of plants. Degrades cutin, a macromolecule that forms the structure of the plant cuticle.</text>
</comment>
<comment type="similarity">
    <text evidence="2 12">Belongs to the cutinase family.</text>
</comment>
<keyword evidence="6 12" id="KW-0732">Signal</keyword>
<organism evidence="13 14">
    <name type="scientific">Zalerion maritima</name>
    <dbReference type="NCBI Taxonomy" id="339359"/>
    <lineage>
        <taxon>Eukaryota</taxon>
        <taxon>Fungi</taxon>
        <taxon>Dikarya</taxon>
        <taxon>Ascomycota</taxon>
        <taxon>Pezizomycotina</taxon>
        <taxon>Sordariomycetes</taxon>
        <taxon>Lulworthiomycetidae</taxon>
        <taxon>Lulworthiales</taxon>
        <taxon>Lulworthiaceae</taxon>
        <taxon>Zalerion</taxon>
    </lineage>
</organism>
<evidence type="ECO:0000313" key="14">
    <source>
        <dbReference type="Proteomes" id="UP001201980"/>
    </source>
</evidence>
<dbReference type="InterPro" id="IPR029058">
    <property type="entry name" value="AB_hydrolase_fold"/>
</dbReference>
<dbReference type="GO" id="GO:0050525">
    <property type="term" value="F:cutinase activity"/>
    <property type="evidence" value="ECO:0007669"/>
    <property type="project" value="UniProtKB-UniRule"/>
</dbReference>
<keyword evidence="4 12" id="KW-0719">Serine esterase</keyword>
<evidence type="ECO:0000256" key="5">
    <source>
        <dbReference type="ARBA" id="ARBA00022525"/>
    </source>
</evidence>
<evidence type="ECO:0000256" key="6">
    <source>
        <dbReference type="ARBA" id="ARBA00022729"/>
    </source>
</evidence>
<dbReference type="InterPro" id="IPR043580">
    <property type="entry name" value="CUTINASE_1"/>
</dbReference>
<gene>
    <name evidence="13" type="ORF">MKZ38_005010</name>
</gene>
<feature type="signal peptide" evidence="12">
    <location>
        <begin position="1"/>
        <end position="16"/>
    </location>
</feature>
<reference evidence="13" key="1">
    <citation type="submission" date="2022-07" db="EMBL/GenBank/DDBJ databases">
        <title>Draft genome sequence of Zalerion maritima ATCC 34329, a (micro)plastics degrading marine fungus.</title>
        <authorList>
            <person name="Paco A."/>
            <person name="Goncalves M.F.M."/>
            <person name="Rocha-Santos T.A.P."/>
            <person name="Alves A."/>
        </authorList>
    </citation>
    <scope>NUCLEOTIDE SEQUENCE</scope>
    <source>
        <strain evidence="13">ATCC 34329</strain>
    </source>
</reference>